<dbReference type="GO" id="GO:0004497">
    <property type="term" value="F:monooxygenase activity"/>
    <property type="evidence" value="ECO:0007669"/>
    <property type="project" value="UniProtKB-KW"/>
</dbReference>
<comment type="caution">
    <text evidence="1">The sequence shown here is derived from an EMBL/GenBank/DDBJ whole genome shotgun (WGS) entry which is preliminary data.</text>
</comment>
<evidence type="ECO:0000313" key="1">
    <source>
        <dbReference type="EMBL" id="PGO25383.1"/>
    </source>
</evidence>
<keyword evidence="1" id="KW-0560">Oxidoreductase</keyword>
<gene>
    <name evidence="1" type="ORF">CN984_19230</name>
</gene>
<sequence>MNETKEFAFLKGVEIREYEALEIDTFFLSGYPHLEAVYEVAELLFPLLKDEKEQDNKIVGEMIADAYALKK</sequence>
<evidence type="ECO:0000313" key="2">
    <source>
        <dbReference type="Proteomes" id="UP000223777"/>
    </source>
</evidence>
<dbReference type="EMBL" id="NUIL01000029">
    <property type="protein sequence ID" value="PGO25383.1"/>
    <property type="molecule type" value="Genomic_DNA"/>
</dbReference>
<protein>
    <submittedName>
        <fullName evidence="1">Alkanesulfonate monooxygenase</fullName>
    </submittedName>
</protein>
<keyword evidence="1" id="KW-0503">Monooxygenase</keyword>
<name>A0A2B9PRT5_BACCE</name>
<proteinExistence type="predicted"/>
<reference evidence="1 2" key="1">
    <citation type="submission" date="2017-09" db="EMBL/GenBank/DDBJ databases">
        <title>Large-scale bioinformatics analysis of Bacillus genomes uncovers conserved roles of natural products in bacterial physiology.</title>
        <authorList>
            <consortium name="Agbiome Team Llc"/>
            <person name="Bleich R.M."/>
            <person name="Grubbs K.J."/>
            <person name="Santa Maria K.C."/>
            <person name="Allen S.E."/>
            <person name="Farag S."/>
            <person name="Shank E.A."/>
            <person name="Bowers A."/>
        </authorList>
    </citation>
    <scope>NUCLEOTIDE SEQUENCE [LARGE SCALE GENOMIC DNA]</scope>
    <source>
        <strain evidence="1 2">AFS050027</strain>
    </source>
</reference>
<accession>A0A2B9PRT5</accession>
<organism evidence="1 2">
    <name type="scientific">Bacillus cereus</name>
    <dbReference type="NCBI Taxonomy" id="1396"/>
    <lineage>
        <taxon>Bacteria</taxon>
        <taxon>Bacillati</taxon>
        <taxon>Bacillota</taxon>
        <taxon>Bacilli</taxon>
        <taxon>Bacillales</taxon>
        <taxon>Bacillaceae</taxon>
        <taxon>Bacillus</taxon>
        <taxon>Bacillus cereus group</taxon>
    </lineage>
</organism>
<dbReference type="Proteomes" id="UP000223777">
    <property type="component" value="Unassembled WGS sequence"/>
</dbReference>
<dbReference type="AlphaFoldDB" id="A0A2B9PRT5"/>